<dbReference type="Gene3D" id="2.40.50.230">
    <property type="entry name" value="Gp5 N-terminal domain"/>
    <property type="match status" value="1"/>
</dbReference>
<dbReference type="SUPFAM" id="SSF69255">
    <property type="entry name" value="gp5 N-terminal domain-like"/>
    <property type="match status" value="1"/>
</dbReference>
<dbReference type="InterPro" id="IPR047702">
    <property type="entry name" value="VgrG-rel"/>
</dbReference>
<feature type="domain" description="Gp5/Type VI secretion system Vgr protein OB-fold" evidence="2">
    <location>
        <begin position="393"/>
        <end position="471"/>
    </location>
</feature>
<dbReference type="Pfam" id="PF05954">
    <property type="entry name" value="Phage_GPD"/>
    <property type="match status" value="1"/>
</dbReference>
<sequence>MIQAQDSSYVAVPFLQLGGQDAPKELMNDLEQITVEESLHLPAMFTIVVENPYFPGQDEDKPWRYDDMLKIGQTVRIGFQSSTTQDPDFSRANREFLIEGEITGIESHFSENSQAPVLVRGYDISHRLHRGRYNRSFQNYTDSDIVREIAREVGINVGGIDASGDPHEYVFQENQTNMEFLRHRAARIGFELFVQDGKLYFRRPQGGENLALTWLKDFGGFRVRVTSAEQVSGVEVRGWDYGQKKAIVGTAQREQVITQSQQGRGSTTGGQFGPKNPPTMGATPPPKMIVVDQPVFQAKEADAIAQSLFNELGGAYIYADATGEGNPKIRTGRVVKLQDMGKYDGQYYITATRHVYYQRSYRTEFSVRGLRGGDLFSILSPKPQLKPGQTFLVGIVTDNKDPQGWGRVRVKFPTLTPEEDGSAHASNWARVVALGAGDQRGFDCLPEINDEVLVGFEHGDIHRPYVVGGVWNGKDKPPVAVNQSVENGKVRVRTLKTRTGHQLQFVEEDKTSSKRGISLQTAGKHEIQLKDSNGDRAIEIKTSGGHKIILDETNGKIEIISQGRQECILNDRDRSITLKALGTITIQGGASLNLNAAGGITLKAGGVISVSAGGATTITSGGATTITSGGANTLTGTTNVIVPPAG</sequence>
<accession>A0ABT3L3D3</accession>
<proteinExistence type="predicted"/>
<keyword evidence="4" id="KW-1185">Reference proteome</keyword>
<evidence type="ECO:0000259" key="2">
    <source>
        <dbReference type="Pfam" id="PF04717"/>
    </source>
</evidence>
<dbReference type="Gene3D" id="3.55.50.10">
    <property type="entry name" value="Baseplate protein-like domains"/>
    <property type="match status" value="1"/>
</dbReference>
<evidence type="ECO:0000256" key="1">
    <source>
        <dbReference type="SAM" id="MobiDB-lite"/>
    </source>
</evidence>
<dbReference type="InterPro" id="IPR006531">
    <property type="entry name" value="Gp5/Vgr_OB"/>
</dbReference>
<evidence type="ECO:0000313" key="4">
    <source>
        <dbReference type="Proteomes" id="UP001526426"/>
    </source>
</evidence>
<dbReference type="Pfam" id="PF04717">
    <property type="entry name" value="Phage_base_V"/>
    <property type="match status" value="1"/>
</dbReference>
<dbReference type="SUPFAM" id="SSF69349">
    <property type="entry name" value="Phage fibre proteins"/>
    <property type="match status" value="1"/>
</dbReference>
<dbReference type="SUPFAM" id="SSF69279">
    <property type="entry name" value="Phage tail proteins"/>
    <property type="match status" value="1"/>
</dbReference>
<evidence type="ECO:0000313" key="3">
    <source>
        <dbReference type="EMBL" id="MCW6036014.1"/>
    </source>
</evidence>
<organism evidence="3 4">
    <name type="scientific">Spirulina subsalsa FACHB-351</name>
    <dbReference type="NCBI Taxonomy" id="234711"/>
    <lineage>
        <taxon>Bacteria</taxon>
        <taxon>Bacillati</taxon>
        <taxon>Cyanobacteriota</taxon>
        <taxon>Cyanophyceae</taxon>
        <taxon>Spirulinales</taxon>
        <taxon>Spirulinaceae</taxon>
        <taxon>Spirulina</taxon>
    </lineage>
</organism>
<comment type="caution">
    <text evidence="3">The sequence shown here is derived from an EMBL/GenBank/DDBJ whole genome shotgun (WGS) entry which is preliminary data.</text>
</comment>
<dbReference type="InterPro" id="IPR037026">
    <property type="entry name" value="Vgr_OB-fold_dom_sf"/>
</dbReference>
<dbReference type="EMBL" id="JAIHOM010000025">
    <property type="protein sequence ID" value="MCW6036014.1"/>
    <property type="molecule type" value="Genomic_DNA"/>
</dbReference>
<dbReference type="Proteomes" id="UP001526426">
    <property type="component" value="Unassembled WGS sequence"/>
</dbReference>
<gene>
    <name evidence="3" type="ORF">K4A83_06970</name>
</gene>
<dbReference type="NCBIfam" id="NF033848">
    <property type="entry name" value="VgrG_rel"/>
    <property type="match status" value="1"/>
</dbReference>
<feature type="region of interest" description="Disordered" evidence="1">
    <location>
        <begin position="258"/>
        <end position="278"/>
    </location>
</feature>
<protein>
    <submittedName>
        <fullName evidence="3">VgrG-related protein</fullName>
    </submittedName>
</protein>
<dbReference type="RefSeq" id="WP_265263746.1">
    <property type="nucleotide sequence ID" value="NZ_JAIHOM010000025.1"/>
</dbReference>
<name>A0ABT3L3D3_9CYAN</name>
<reference evidence="3 4" key="1">
    <citation type="submission" date="2021-08" db="EMBL/GenBank/DDBJ databases">
        <title>Draft genome sequence of Spirulina subsalsa with high tolerance to salinity and hype-accumulation of phycocyanin.</title>
        <authorList>
            <person name="Pei H."/>
            <person name="Jiang L."/>
        </authorList>
    </citation>
    <scope>NUCLEOTIDE SEQUENCE [LARGE SCALE GENOMIC DNA]</scope>
    <source>
        <strain evidence="3 4">FACHB-351</strain>
    </source>
</reference>